<dbReference type="OrthoDB" id="10260712at2759"/>
<dbReference type="GO" id="GO:0005829">
    <property type="term" value="C:cytosol"/>
    <property type="evidence" value="ECO:0007669"/>
    <property type="project" value="TreeGrafter"/>
</dbReference>
<evidence type="ECO:0000313" key="5">
    <source>
        <dbReference type="Proteomes" id="UP000646827"/>
    </source>
</evidence>
<dbReference type="GO" id="GO:0005634">
    <property type="term" value="C:nucleus"/>
    <property type="evidence" value="ECO:0007669"/>
    <property type="project" value="TreeGrafter"/>
</dbReference>
<comment type="similarity">
    <text evidence="3">Belongs to the PSMG2 family.</text>
</comment>
<gene>
    <name evidence="4" type="ORF">INT45_012772</name>
</gene>
<dbReference type="InterPro" id="IPR016562">
    <property type="entry name" value="Proteasome_assmbl_chp_2_euk"/>
</dbReference>
<dbReference type="PANTHER" id="PTHR12970:SF1">
    <property type="entry name" value="PROTEASOME ASSEMBLY CHAPERONE 2"/>
    <property type="match status" value="1"/>
</dbReference>
<keyword evidence="2" id="KW-0143">Chaperone</keyword>
<dbReference type="EMBL" id="JAEPRB010000267">
    <property type="protein sequence ID" value="KAG2217857.1"/>
    <property type="molecule type" value="Genomic_DNA"/>
</dbReference>
<dbReference type="InterPro" id="IPR019151">
    <property type="entry name" value="Proteasome_assmbl_chaperone_2"/>
</dbReference>
<reference evidence="4 5" key="1">
    <citation type="submission" date="2020-12" db="EMBL/GenBank/DDBJ databases">
        <title>Metabolic potential, ecology and presence of endohyphal bacteria is reflected in genomic diversity of Mucoromycotina.</title>
        <authorList>
            <person name="Muszewska A."/>
            <person name="Okrasinska A."/>
            <person name="Steczkiewicz K."/>
            <person name="Drgas O."/>
            <person name="Orlowska M."/>
            <person name="Perlinska-Lenart U."/>
            <person name="Aleksandrzak-Piekarczyk T."/>
            <person name="Szatraj K."/>
            <person name="Zielenkiewicz U."/>
            <person name="Pilsyk S."/>
            <person name="Malc E."/>
            <person name="Mieczkowski P."/>
            <person name="Kruszewska J.S."/>
            <person name="Biernat P."/>
            <person name="Pawlowska J."/>
        </authorList>
    </citation>
    <scope>NUCLEOTIDE SEQUENCE [LARGE SCALE GENOMIC DNA]</scope>
    <source>
        <strain evidence="4 5">CBS 142.35</strain>
    </source>
</reference>
<sequence length="225" mass="24946">MDTFVAVPSFNPEKLAGSTLILPSVSIGNVPQLACDLVINTLQPDRVGFISNEAVMPIAGPRENGSGVSLAVEVFQTKDQQWTIVQQRAPTFKVGKPPSPYTTLFFSGTRRQYIRDLVAFIQKYRFARVIILTSADASLRNDLQITSATPFRYIGSSVNGITELEDEELLHGTGIGKSLYKLLTEAQVSTTMIIMFALEGGKKEITNLKKKRNDILRWMMDDTNN</sequence>
<evidence type="ECO:0000256" key="1">
    <source>
        <dbReference type="ARBA" id="ARBA00019186"/>
    </source>
</evidence>
<evidence type="ECO:0000256" key="3">
    <source>
        <dbReference type="ARBA" id="ARBA00025745"/>
    </source>
</evidence>
<dbReference type="PANTHER" id="PTHR12970">
    <property type="entry name" value="PROTEASOME ASSEMBLY CHAPERONE 2"/>
    <property type="match status" value="1"/>
</dbReference>
<keyword evidence="5" id="KW-1185">Reference proteome</keyword>
<proteinExistence type="inferred from homology"/>
<evidence type="ECO:0000313" key="4">
    <source>
        <dbReference type="EMBL" id="KAG2217857.1"/>
    </source>
</evidence>
<dbReference type="AlphaFoldDB" id="A0A8H7RX62"/>
<dbReference type="Pfam" id="PF09754">
    <property type="entry name" value="PAC2"/>
    <property type="match status" value="1"/>
</dbReference>
<dbReference type="GO" id="GO:0043248">
    <property type="term" value="P:proteasome assembly"/>
    <property type="evidence" value="ECO:0007669"/>
    <property type="project" value="TreeGrafter"/>
</dbReference>
<evidence type="ECO:0000256" key="2">
    <source>
        <dbReference type="ARBA" id="ARBA00023186"/>
    </source>
</evidence>
<comment type="caution">
    <text evidence="4">The sequence shown here is derived from an EMBL/GenBank/DDBJ whole genome shotgun (WGS) entry which is preliminary data.</text>
</comment>
<accession>A0A8H7RX62</accession>
<dbReference type="InterPro" id="IPR038389">
    <property type="entry name" value="PSMG2_sf"/>
</dbReference>
<name>A0A8H7RX62_9FUNG</name>
<organism evidence="4 5">
    <name type="scientific">Circinella minor</name>
    <dbReference type="NCBI Taxonomy" id="1195481"/>
    <lineage>
        <taxon>Eukaryota</taxon>
        <taxon>Fungi</taxon>
        <taxon>Fungi incertae sedis</taxon>
        <taxon>Mucoromycota</taxon>
        <taxon>Mucoromycotina</taxon>
        <taxon>Mucoromycetes</taxon>
        <taxon>Mucorales</taxon>
        <taxon>Lichtheimiaceae</taxon>
        <taxon>Circinella</taxon>
    </lineage>
</organism>
<dbReference type="Gene3D" id="3.40.50.10900">
    <property type="entry name" value="PAC-like subunit"/>
    <property type="match status" value="1"/>
</dbReference>
<dbReference type="Proteomes" id="UP000646827">
    <property type="component" value="Unassembled WGS sequence"/>
</dbReference>
<protein>
    <recommendedName>
        <fullName evidence="1">Proteasome assembly chaperone 2</fullName>
    </recommendedName>
</protein>